<keyword evidence="5" id="KW-1185">Reference proteome</keyword>
<name>A0ABV4BTF4_9MYCO</name>
<dbReference type="InterPro" id="IPR009057">
    <property type="entry name" value="Homeodomain-like_sf"/>
</dbReference>
<dbReference type="Proteomes" id="UP001564760">
    <property type="component" value="Unassembled WGS sequence"/>
</dbReference>
<dbReference type="RefSeq" id="WP_369736253.1">
    <property type="nucleotide sequence ID" value="NZ_JBGEDP010000001.1"/>
</dbReference>
<dbReference type="PANTHER" id="PTHR30055">
    <property type="entry name" value="HTH-TYPE TRANSCRIPTIONAL REGULATOR RUTR"/>
    <property type="match status" value="1"/>
</dbReference>
<evidence type="ECO:0000313" key="4">
    <source>
        <dbReference type="EMBL" id="MEY8013583.1"/>
    </source>
</evidence>
<comment type="caution">
    <text evidence="4">The sequence shown here is derived from an EMBL/GenBank/DDBJ whole genome shotgun (WGS) entry which is preliminary data.</text>
</comment>
<dbReference type="PROSITE" id="PS50977">
    <property type="entry name" value="HTH_TETR_2"/>
    <property type="match status" value="1"/>
</dbReference>
<dbReference type="EMBL" id="JBGEDP010000001">
    <property type="protein sequence ID" value="MEY8013583.1"/>
    <property type="molecule type" value="Genomic_DNA"/>
</dbReference>
<accession>A0ABV4BTF4</accession>
<gene>
    <name evidence="4" type="ORF">AB8998_00135</name>
</gene>
<evidence type="ECO:0000313" key="5">
    <source>
        <dbReference type="Proteomes" id="UP001564760"/>
    </source>
</evidence>
<evidence type="ECO:0000256" key="1">
    <source>
        <dbReference type="ARBA" id="ARBA00023125"/>
    </source>
</evidence>
<evidence type="ECO:0000256" key="2">
    <source>
        <dbReference type="PROSITE-ProRule" id="PRU00335"/>
    </source>
</evidence>
<dbReference type="PANTHER" id="PTHR30055:SF223">
    <property type="entry name" value="HTH-TYPE TRANSCRIPTIONAL REGULATOR UIDR"/>
    <property type="match status" value="1"/>
</dbReference>
<keyword evidence="1 2" id="KW-0238">DNA-binding</keyword>
<dbReference type="Pfam" id="PF00440">
    <property type="entry name" value="TetR_N"/>
    <property type="match status" value="1"/>
</dbReference>
<dbReference type="Gene3D" id="1.10.357.10">
    <property type="entry name" value="Tetracycline Repressor, domain 2"/>
    <property type="match status" value="1"/>
</dbReference>
<dbReference type="SUPFAM" id="SSF46689">
    <property type="entry name" value="Homeodomain-like"/>
    <property type="match status" value="1"/>
</dbReference>
<feature type="DNA-binding region" description="H-T-H motif" evidence="2">
    <location>
        <begin position="39"/>
        <end position="58"/>
    </location>
</feature>
<proteinExistence type="predicted"/>
<dbReference type="InterPro" id="IPR050109">
    <property type="entry name" value="HTH-type_TetR-like_transc_reg"/>
</dbReference>
<protein>
    <submittedName>
        <fullName evidence="4">TetR/AcrR family transcriptional regulator</fullName>
    </submittedName>
</protein>
<reference evidence="4 5" key="1">
    <citation type="submission" date="2024-08" db="EMBL/GenBank/DDBJ databases">
        <title>Mycobacterium servetensis sp. nov., a novel rapid-growing mycobacterial species recovered from a human patient in Zaragoza, Spain.</title>
        <authorList>
            <person name="Tristancho-Baro A.I."/>
            <person name="Buenestado-Serrano S."/>
            <person name="Garcia De Viedma D."/>
            <person name="Milagro-Beamonte A."/>
            <person name="Burillo N."/>
            <person name="Sanz S."/>
            <person name="Lopez-Calleja A.I."/>
            <person name="Penas-Utrilla D."/>
            <person name="Guardingo M."/>
            <person name="Garcia M.J."/>
            <person name="Vinuelas-Bayon J."/>
        </authorList>
    </citation>
    <scope>NUCLEOTIDE SEQUENCE [LARGE SCALE GENOMIC DNA]</scope>
    <source>
        <strain evidence="5">HUMS_12744610</strain>
    </source>
</reference>
<sequence>MTSAATSPDAVDAASSPSATRIRAAALRLFAAQGTAATSLRTIAAAAEVSLGLVQHYFATKADLIGAVDAHVLEVVSAVMAEPVPDPPADSVAEMGRRVTALLVEQPDVVDYVVDAVVSGRPLGTVVFDGLAALGADRWNELNDLGQTRPDLDRLWAPLHPLVLVLGTLVLRPHLDRHLPQPFGTPAQMHRWEESVNALLREGHLRSGGPGAAAESSGGTDL</sequence>
<evidence type="ECO:0000259" key="3">
    <source>
        <dbReference type="PROSITE" id="PS50977"/>
    </source>
</evidence>
<organism evidence="4 5">
    <name type="scientific">Mycobacterium servetii</name>
    <dbReference type="NCBI Taxonomy" id="3237418"/>
    <lineage>
        <taxon>Bacteria</taxon>
        <taxon>Bacillati</taxon>
        <taxon>Actinomycetota</taxon>
        <taxon>Actinomycetes</taxon>
        <taxon>Mycobacteriales</taxon>
        <taxon>Mycobacteriaceae</taxon>
        <taxon>Mycobacterium</taxon>
    </lineage>
</organism>
<dbReference type="InterPro" id="IPR001647">
    <property type="entry name" value="HTH_TetR"/>
</dbReference>
<feature type="domain" description="HTH tetR-type" evidence="3">
    <location>
        <begin position="16"/>
        <end position="76"/>
    </location>
</feature>